<gene>
    <name evidence="2" type="ORF">CBM2586_A60058</name>
    <name evidence="3" type="ORF">CBM2634_A180063</name>
</gene>
<sequence>MQPGLHGLQRRPHAPVHVNPGEPNARACADSYLRRVHGVVYRSVHDAVPDSAAVHRRH</sequence>
<dbReference type="AlphaFoldDB" id="A0A375C6V6"/>
<dbReference type="Proteomes" id="UP000257016">
    <property type="component" value="Unassembled WGS sequence"/>
</dbReference>
<accession>A0A375C6V6</accession>
<evidence type="ECO:0000313" key="5">
    <source>
        <dbReference type="Proteomes" id="UP000257016"/>
    </source>
</evidence>
<reference evidence="3 4" key="2">
    <citation type="submission" date="2018-01" db="EMBL/GenBank/DDBJ databases">
        <authorList>
            <person name="Gaut B.S."/>
            <person name="Morton B.R."/>
            <person name="Clegg M.T."/>
            <person name="Duvall M.R."/>
        </authorList>
    </citation>
    <scope>NUCLEOTIDE SEQUENCE [LARGE SCALE GENOMIC DNA]</scope>
    <source>
        <strain evidence="3">Cupriavidus taiwanensis cmp 52</strain>
    </source>
</reference>
<feature type="region of interest" description="Disordered" evidence="1">
    <location>
        <begin position="1"/>
        <end position="23"/>
    </location>
</feature>
<evidence type="ECO:0000256" key="1">
    <source>
        <dbReference type="SAM" id="MobiDB-lite"/>
    </source>
</evidence>
<dbReference type="Proteomes" id="UP000256805">
    <property type="component" value="Unassembled WGS sequence"/>
</dbReference>
<organism evidence="3 4">
    <name type="scientific">Cupriavidus taiwanensis</name>
    <dbReference type="NCBI Taxonomy" id="164546"/>
    <lineage>
        <taxon>Bacteria</taxon>
        <taxon>Pseudomonadati</taxon>
        <taxon>Pseudomonadota</taxon>
        <taxon>Betaproteobacteria</taxon>
        <taxon>Burkholderiales</taxon>
        <taxon>Burkholderiaceae</taxon>
        <taxon>Cupriavidus</taxon>
    </lineage>
</organism>
<name>A0A375C6V6_9BURK</name>
<evidence type="ECO:0000313" key="4">
    <source>
        <dbReference type="Proteomes" id="UP000256805"/>
    </source>
</evidence>
<proteinExistence type="predicted"/>
<evidence type="ECO:0000313" key="2">
    <source>
        <dbReference type="EMBL" id="SOY63770.1"/>
    </source>
</evidence>
<dbReference type="EMBL" id="OVTA01000010">
    <property type="protein sequence ID" value="SPR97643.1"/>
    <property type="molecule type" value="Genomic_DNA"/>
</dbReference>
<evidence type="ECO:0000313" key="3">
    <source>
        <dbReference type="EMBL" id="SPR97643.1"/>
    </source>
</evidence>
<dbReference type="EMBL" id="OFSN01000011">
    <property type="protein sequence ID" value="SOY63770.1"/>
    <property type="molecule type" value="Genomic_DNA"/>
</dbReference>
<protein>
    <submittedName>
        <fullName evidence="3">Uncharacterized protein</fullName>
    </submittedName>
</protein>
<reference evidence="2 5" key="1">
    <citation type="submission" date="2018-01" db="EMBL/GenBank/DDBJ databases">
        <authorList>
            <person name="Clerissi C."/>
        </authorList>
    </citation>
    <scope>NUCLEOTIDE SEQUENCE [LARGE SCALE GENOMIC DNA]</scope>
    <source>
        <strain evidence="2">Cupriavidus taiwanensis LMG 19430</strain>
    </source>
</reference>